<evidence type="ECO:0000259" key="2">
    <source>
        <dbReference type="Pfam" id="PF01636"/>
    </source>
</evidence>
<protein>
    <recommendedName>
        <fullName evidence="2">Aminoglycoside phosphotransferase domain-containing protein</fullName>
    </recommendedName>
</protein>
<evidence type="ECO:0000313" key="3">
    <source>
        <dbReference type="EMBL" id="KAL1862678.1"/>
    </source>
</evidence>
<dbReference type="PANTHER" id="PTHR21310">
    <property type="entry name" value="AMINOGLYCOSIDE PHOSPHOTRANSFERASE-RELATED-RELATED"/>
    <property type="match status" value="1"/>
</dbReference>
<evidence type="ECO:0000256" key="1">
    <source>
        <dbReference type="SAM" id="MobiDB-lite"/>
    </source>
</evidence>
<comment type="caution">
    <text evidence="3">The sequence shown here is derived from an EMBL/GenBank/DDBJ whole genome shotgun (WGS) entry which is preliminary data.</text>
</comment>
<sequence>MSRDSQDGLEWKETLFHLIPLWTREPSMEAIESVCRQQLKISVGRPCNASFYASGAFNKLYLVICDDQSFLMRVTLPVCPHFKTRREVATLRWVRDHTKIPVPEVLAFEDNNNNDIGFEWILMELMPGVPAYRRWRNMSMEQKTAITERIAEFQVQLFRCGTPPRPPFRKIGTLDLKTEQGGADTPTGVSPGQLISHEFFMGNRLKYDVPRGPFRSSFDWLSSELRIIILEQKAALENAEDNDDREDAEEILVPTRKLLSLLPKVFPDDEEQEVTIALYHDDLSLHNILVDENGATTAVVDWECVSAKPMWVATITPKFLVGEIRDEEPIRDGYANGQPEESVNKDGDPDDLDNEGKNELYWIHQMEYETTQLRTVYKAKLREMWPDWPLEDNYLKVDFLEAVFQCGAVIFVKKVDRWVDSIERGDLIRWADA</sequence>
<evidence type="ECO:0000313" key="4">
    <source>
        <dbReference type="Proteomes" id="UP001583177"/>
    </source>
</evidence>
<organism evidence="3 4">
    <name type="scientific">Diaporthe australafricana</name>
    <dbReference type="NCBI Taxonomy" id="127596"/>
    <lineage>
        <taxon>Eukaryota</taxon>
        <taxon>Fungi</taxon>
        <taxon>Dikarya</taxon>
        <taxon>Ascomycota</taxon>
        <taxon>Pezizomycotina</taxon>
        <taxon>Sordariomycetes</taxon>
        <taxon>Sordariomycetidae</taxon>
        <taxon>Diaporthales</taxon>
        <taxon>Diaporthaceae</taxon>
        <taxon>Diaporthe</taxon>
    </lineage>
</organism>
<name>A0ABR3WIN8_9PEZI</name>
<accession>A0ABR3WIN8</accession>
<dbReference type="SUPFAM" id="SSF56112">
    <property type="entry name" value="Protein kinase-like (PK-like)"/>
    <property type="match status" value="1"/>
</dbReference>
<dbReference type="PANTHER" id="PTHR21310:SF13">
    <property type="entry name" value="AMINOGLYCOSIDE PHOSPHOTRANSFERASE DOMAIN-CONTAINING PROTEIN"/>
    <property type="match status" value="1"/>
</dbReference>
<dbReference type="InterPro" id="IPR051678">
    <property type="entry name" value="AGP_Transferase"/>
</dbReference>
<feature type="region of interest" description="Disordered" evidence="1">
    <location>
        <begin position="330"/>
        <end position="354"/>
    </location>
</feature>
<dbReference type="Gene3D" id="3.90.1200.10">
    <property type="match status" value="1"/>
</dbReference>
<dbReference type="EMBL" id="JAWRVE010000079">
    <property type="protein sequence ID" value="KAL1862678.1"/>
    <property type="molecule type" value="Genomic_DNA"/>
</dbReference>
<dbReference type="Pfam" id="PF01636">
    <property type="entry name" value="APH"/>
    <property type="match status" value="1"/>
</dbReference>
<dbReference type="InterPro" id="IPR011009">
    <property type="entry name" value="Kinase-like_dom_sf"/>
</dbReference>
<keyword evidence="4" id="KW-1185">Reference proteome</keyword>
<dbReference type="Proteomes" id="UP001583177">
    <property type="component" value="Unassembled WGS sequence"/>
</dbReference>
<proteinExistence type="predicted"/>
<reference evidence="3 4" key="1">
    <citation type="journal article" date="2024" name="IMA Fungus">
        <title>IMA Genome - F19 : A genome assembly and annotation guide to empower mycologists, including annotated draft genome sequences of Ceratocystis pirilliformis, Diaporthe australafricana, Fusarium ophioides, Paecilomyces lecythidis, and Sporothrix stenoceras.</title>
        <authorList>
            <person name="Aylward J."/>
            <person name="Wilson A.M."/>
            <person name="Visagie C.M."/>
            <person name="Spraker J."/>
            <person name="Barnes I."/>
            <person name="Buitendag C."/>
            <person name="Ceriani C."/>
            <person name="Del Mar Angel L."/>
            <person name="du Plessis D."/>
            <person name="Fuchs T."/>
            <person name="Gasser K."/>
            <person name="Kramer D."/>
            <person name="Li W."/>
            <person name="Munsamy K."/>
            <person name="Piso A."/>
            <person name="Price J.L."/>
            <person name="Sonnekus B."/>
            <person name="Thomas C."/>
            <person name="van der Nest A."/>
            <person name="van Dijk A."/>
            <person name="van Heerden A."/>
            <person name="van Vuuren N."/>
            <person name="Yilmaz N."/>
            <person name="Duong T.A."/>
            <person name="van der Merwe N.A."/>
            <person name="Wingfield M.J."/>
            <person name="Wingfield B.D."/>
        </authorList>
    </citation>
    <scope>NUCLEOTIDE SEQUENCE [LARGE SCALE GENOMIC DNA]</scope>
    <source>
        <strain evidence="3 4">CMW 18300</strain>
    </source>
</reference>
<gene>
    <name evidence="3" type="ORF">Daus18300_008476</name>
</gene>
<dbReference type="InterPro" id="IPR002575">
    <property type="entry name" value="Aminoglycoside_PTrfase"/>
</dbReference>
<dbReference type="Gene3D" id="3.30.200.20">
    <property type="entry name" value="Phosphorylase Kinase, domain 1"/>
    <property type="match status" value="1"/>
</dbReference>
<feature type="domain" description="Aminoglycoside phosphotransferase" evidence="2">
    <location>
        <begin position="51"/>
        <end position="310"/>
    </location>
</feature>